<gene>
    <name evidence="1" type="ORF">LTR37_011480</name>
</gene>
<evidence type="ECO:0000313" key="2">
    <source>
        <dbReference type="Proteomes" id="UP001281147"/>
    </source>
</evidence>
<dbReference type="EMBL" id="JAUTXU010000100">
    <property type="protein sequence ID" value="KAK3708585.1"/>
    <property type="molecule type" value="Genomic_DNA"/>
</dbReference>
<sequence length="260" mass="26472">MISNIILFAFVLPSIVVSFESFQVEKRQDCESTGCAECCSYDSPLNCYQHVNGPEAGQYYCATHPEGQLVGSFAFDSSSAVAASTSTPRYYQSASVAIPPPSPSGGITCDIGQEVCGTGCMWSFNTCCPSGQGSCDAGETCVTASDGTEGCCPVGDTCVGSGSEYSASSTIALRPSSTVAYGGYGSSTTRHAGGHAKTKTQYTAEPTGGLGGGSYTSSSLTAASSYPAIQSVGAADAINSMGTARFLQMILGVVGILFGF</sequence>
<reference evidence="1" key="1">
    <citation type="submission" date="2023-07" db="EMBL/GenBank/DDBJ databases">
        <title>Black Yeasts Isolated from many extreme environments.</title>
        <authorList>
            <person name="Coleine C."/>
            <person name="Stajich J.E."/>
            <person name="Selbmann L."/>
        </authorList>
    </citation>
    <scope>NUCLEOTIDE SEQUENCE</scope>
    <source>
        <strain evidence="1">CCFEE 5714</strain>
    </source>
</reference>
<comment type="caution">
    <text evidence="1">The sequence shown here is derived from an EMBL/GenBank/DDBJ whole genome shotgun (WGS) entry which is preliminary data.</text>
</comment>
<evidence type="ECO:0000313" key="1">
    <source>
        <dbReference type="EMBL" id="KAK3708585.1"/>
    </source>
</evidence>
<proteinExistence type="predicted"/>
<accession>A0ACC3N2T9</accession>
<organism evidence="1 2">
    <name type="scientific">Vermiconidia calcicola</name>
    <dbReference type="NCBI Taxonomy" id="1690605"/>
    <lineage>
        <taxon>Eukaryota</taxon>
        <taxon>Fungi</taxon>
        <taxon>Dikarya</taxon>
        <taxon>Ascomycota</taxon>
        <taxon>Pezizomycotina</taxon>
        <taxon>Dothideomycetes</taxon>
        <taxon>Dothideomycetidae</taxon>
        <taxon>Mycosphaerellales</taxon>
        <taxon>Extremaceae</taxon>
        <taxon>Vermiconidia</taxon>
    </lineage>
</organism>
<name>A0ACC3N2T9_9PEZI</name>
<dbReference type="Proteomes" id="UP001281147">
    <property type="component" value="Unassembled WGS sequence"/>
</dbReference>
<keyword evidence="2" id="KW-1185">Reference proteome</keyword>
<protein>
    <submittedName>
        <fullName evidence="1">Uncharacterized protein</fullName>
    </submittedName>
</protein>